<keyword evidence="2 6" id="KW-0378">Hydrolase</keyword>
<dbReference type="RefSeq" id="XP_007293730.1">
    <property type="nucleotide sequence ID" value="XM_007293668.1"/>
</dbReference>
<feature type="compositionally biased region" description="Basic and acidic residues" evidence="4">
    <location>
        <begin position="409"/>
        <end position="429"/>
    </location>
</feature>
<dbReference type="Pfam" id="PF01156">
    <property type="entry name" value="IU_nuc_hydro"/>
    <property type="match status" value="1"/>
</dbReference>
<accession>K1WEF6</accession>
<evidence type="ECO:0000313" key="7">
    <source>
        <dbReference type="Proteomes" id="UP000006753"/>
    </source>
</evidence>
<reference evidence="6 7" key="1">
    <citation type="journal article" date="2012" name="BMC Genomics">
        <title>Sequencing the genome of Marssonina brunnea reveals fungus-poplar co-evolution.</title>
        <authorList>
            <person name="Zhu S."/>
            <person name="Cao Y.-Z."/>
            <person name="Jiang C."/>
            <person name="Tan B.-Y."/>
            <person name="Wang Z."/>
            <person name="Feng S."/>
            <person name="Zhang L."/>
            <person name="Su X.-H."/>
            <person name="Brejova B."/>
            <person name="Vinar T."/>
            <person name="Xu M."/>
            <person name="Wang M.-X."/>
            <person name="Zhang S.-G."/>
            <person name="Huang M.-R."/>
            <person name="Wu R."/>
            <person name="Zhou Y."/>
        </authorList>
    </citation>
    <scope>NUCLEOTIDE SEQUENCE [LARGE SCALE GENOMIC DNA]</scope>
    <source>
        <strain evidence="6 7">MB_m1</strain>
    </source>
</reference>
<dbReference type="InterPro" id="IPR036452">
    <property type="entry name" value="Ribo_hydro-like"/>
</dbReference>
<evidence type="ECO:0000313" key="6">
    <source>
        <dbReference type="EMBL" id="EKD15830.1"/>
    </source>
</evidence>
<dbReference type="EMBL" id="JH921440">
    <property type="protein sequence ID" value="EKD15830.1"/>
    <property type="molecule type" value="Genomic_DNA"/>
</dbReference>
<sequence>MAPLNRIIIDTDPGVDDILAILLALAAKPDELEILLLSITYGNVEVESCLRNAVALFHVIEKEREWRRARGQLEGFEAMIESKPLVAIGPEHPLEETILMADYFHGADGLAGVHTSHPHLSPSETWKTLFQPLQAGATAEEVAAARELATPSSSFRASQLPAHKEILRLLQENPRDTITIVAVGPLTNLALAAAEDTETFLRVKEVVVMGGAIDCSGNITPVAEFNTFADAVASARVFALTSQIPASTMPPVPKGIQSLPPYPKNLSRQLNLTLFPLDVTTPHALHRSLVSAKLNPLIKAGSPLAEWTSAFVHKTLDNIESRTVKQADPGLELHDPLCIWYMLTRSAPSWMSAPKAPEDIRIEVSGQWTRGMHLVDRRQRKKGKASSQKIKNPGAIDIMNPMETLTPTHPDESKDEDAPGDHHSWLHPDKGNRINRIVSSPGEDAFGPYLLERIFG</sequence>
<dbReference type="Gene3D" id="3.90.245.10">
    <property type="entry name" value="Ribonucleoside hydrolase-like"/>
    <property type="match status" value="1"/>
</dbReference>
<dbReference type="PANTHER" id="PTHR12304">
    <property type="entry name" value="INOSINE-URIDINE PREFERRING NUCLEOSIDE HYDROLASE"/>
    <property type="match status" value="1"/>
</dbReference>
<evidence type="ECO:0000256" key="4">
    <source>
        <dbReference type="SAM" id="MobiDB-lite"/>
    </source>
</evidence>
<keyword evidence="3" id="KW-0326">Glycosidase</keyword>
<evidence type="ECO:0000256" key="2">
    <source>
        <dbReference type="ARBA" id="ARBA00022801"/>
    </source>
</evidence>
<dbReference type="KEGG" id="mbe:MBM_05841"/>
<dbReference type="OMA" id="RNVVSMF"/>
<gene>
    <name evidence="6" type="ORF">MBM_05841</name>
</gene>
<dbReference type="GeneID" id="18761776"/>
<dbReference type="SUPFAM" id="SSF53590">
    <property type="entry name" value="Nucleoside hydrolase"/>
    <property type="match status" value="1"/>
</dbReference>
<dbReference type="Proteomes" id="UP000006753">
    <property type="component" value="Unassembled WGS sequence"/>
</dbReference>
<dbReference type="OrthoDB" id="5783963at2759"/>
<dbReference type="FunCoup" id="K1WEF6">
    <property type="interactions" value="183"/>
</dbReference>
<dbReference type="GO" id="GO:0006152">
    <property type="term" value="P:purine nucleoside catabolic process"/>
    <property type="evidence" value="ECO:0007669"/>
    <property type="project" value="TreeGrafter"/>
</dbReference>
<name>K1WEF6_MARBU</name>
<feature type="region of interest" description="Disordered" evidence="4">
    <location>
        <begin position="398"/>
        <end position="429"/>
    </location>
</feature>
<proteinExistence type="inferred from homology"/>
<dbReference type="GO" id="GO:0008477">
    <property type="term" value="F:purine nucleosidase activity"/>
    <property type="evidence" value="ECO:0007669"/>
    <property type="project" value="TreeGrafter"/>
</dbReference>
<dbReference type="STRING" id="1072389.K1WEF6"/>
<dbReference type="InterPro" id="IPR023186">
    <property type="entry name" value="IUNH"/>
</dbReference>
<evidence type="ECO:0000259" key="5">
    <source>
        <dbReference type="Pfam" id="PF01156"/>
    </source>
</evidence>
<dbReference type="eggNOG" id="KOG2938">
    <property type="taxonomic scope" value="Eukaryota"/>
</dbReference>
<keyword evidence="7" id="KW-1185">Reference proteome</keyword>
<evidence type="ECO:0000256" key="3">
    <source>
        <dbReference type="ARBA" id="ARBA00023295"/>
    </source>
</evidence>
<organism evidence="6 7">
    <name type="scientific">Marssonina brunnea f. sp. multigermtubi (strain MB_m1)</name>
    <name type="common">Marssonina leaf spot fungus</name>
    <dbReference type="NCBI Taxonomy" id="1072389"/>
    <lineage>
        <taxon>Eukaryota</taxon>
        <taxon>Fungi</taxon>
        <taxon>Dikarya</taxon>
        <taxon>Ascomycota</taxon>
        <taxon>Pezizomycotina</taxon>
        <taxon>Leotiomycetes</taxon>
        <taxon>Helotiales</taxon>
        <taxon>Drepanopezizaceae</taxon>
        <taxon>Drepanopeziza</taxon>
    </lineage>
</organism>
<dbReference type="InterPro" id="IPR001910">
    <property type="entry name" value="Inosine/uridine_hydrolase_dom"/>
</dbReference>
<dbReference type="PANTHER" id="PTHR12304:SF56">
    <property type="entry name" value="HYDROLASE, PUTATIVE (AFU_ORTHOLOGUE AFUA_1G11790)-RELATED"/>
    <property type="match status" value="1"/>
</dbReference>
<evidence type="ECO:0000256" key="1">
    <source>
        <dbReference type="ARBA" id="ARBA00009176"/>
    </source>
</evidence>
<feature type="domain" description="Inosine/uridine-preferring nucleoside hydrolase" evidence="5">
    <location>
        <begin position="7"/>
        <end position="386"/>
    </location>
</feature>
<dbReference type="InParanoid" id="K1WEF6"/>
<protein>
    <submittedName>
        <fullName evidence="6">Inosine-uridine preferring nucleoside hydrolase</fullName>
    </submittedName>
</protein>
<comment type="similarity">
    <text evidence="1">Belongs to the IUNH family.</text>
</comment>
<dbReference type="GO" id="GO:0005829">
    <property type="term" value="C:cytosol"/>
    <property type="evidence" value="ECO:0007669"/>
    <property type="project" value="TreeGrafter"/>
</dbReference>
<dbReference type="AlphaFoldDB" id="K1WEF6"/>
<dbReference type="HOGENOM" id="CLU_036838_9_0_1"/>